<feature type="transmembrane region" description="Helical" evidence="7">
    <location>
        <begin position="43"/>
        <end position="63"/>
    </location>
</feature>
<dbReference type="EMBL" id="CAJZBQ010000053">
    <property type="protein sequence ID" value="CAG9331719.1"/>
    <property type="molecule type" value="Genomic_DNA"/>
</dbReference>
<dbReference type="PROSITE" id="PS50216">
    <property type="entry name" value="DHHC"/>
    <property type="match status" value="1"/>
</dbReference>
<protein>
    <recommendedName>
        <fullName evidence="7">Palmitoyltransferase</fullName>
        <ecNumber evidence="7">2.3.1.225</ecNumber>
    </recommendedName>
</protein>
<proteinExistence type="inferred from homology"/>
<keyword evidence="2 7" id="KW-0808">Transferase</keyword>
<evidence type="ECO:0000313" key="9">
    <source>
        <dbReference type="EMBL" id="CAG9331719.1"/>
    </source>
</evidence>
<evidence type="ECO:0000259" key="8">
    <source>
        <dbReference type="Pfam" id="PF01529"/>
    </source>
</evidence>
<dbReference type="Pfam" id="PF01529">
    <property type="entry name" value="DHHC"/>
    <property type="match status" value="1"/>
</dbReference>
<dbReference type="GO" id="GO:0016020">
    <property type="term" value="C:membrane"/>
    <property type="evidence" value="ECO:0007669"/>
    <property type="project" value="UniProtKB-SubCell"/>
</dbReference>
<evidence type="ECO:0000313" key="10">
    <source>
        <dbReference type="Proteomes" id="UP001162131"/>
    </source>
</evidence>
<keyword evidence="6 7" id="KW-0012">Acyltransferase</keyword>
<dbReference type="GO" id="GO:0019706">
    <property type="term" value="F:protein-cysteine S-palmitoyltransferase activity"/>
    <property type="evidence" value="ECO:0007669"/>
    <property type="project" value="UniProtKB-EC"/>
</dbReference>
<feature type="transmembrane region" description="Helical" evidence="7">
    <location>
        <begin position="181"/>
        <end position="206"/>
    </location>
</feature>
<keyword evidence="4 7" id="KW-1133">Transmembrane helix</keyword>
<keyword evidence="3 7" id="KW-0812">Transmembrane</keyword>
<keyword evidence="5 7" id="KW-0472">Membrane</keyword>
<evidence type="ECO:0000256" key="6">
    <source>
        <dbReference type="ARBA" id="ARBA00023315"/>
    </source>
</evidence>
<comment type="domain">
    <text evidence="7">The DHHC domain is required for palmitoyltransferase activity.</text>
</comment>
<keyword evidence="10" id="KW-1185">Reference proteome</keyword>
<evidence type="ECO:0000256" key="1">
    <source>
        <dbReference type="ARBA" id="ARBA00004141"/>
    </source>
</evidence>
<comment type="subcellular location">
    <subcellularLocation>
        <location evidence="1">Membrane</location>
        <topology evidence="1">Multi-pass membrane protein</topology>
    </subcellularLocation>
</comment>
<evidence type="ECO:0000256" key="7">
    <source>
        <dbReference type="RuleBase" id="RU079119"/>
    </source>
</evidence>
<dbReference type="InterPro" id="IPR039859">
    <property type="entry name" value="PFA4/ZDH16/20/ERF2-like"/>
</dbReference>
<evidence type="ECO:0000256" key="2">
    <source>
        <dbReference type="ARBA" id="ARBA00022679"/>
    </source>
</evidence>
<dbReference type="PANTHER" id="PTHR12246">
    <property type="entry name" value="PALMITOYLTRANSFERASE ZDHHC16"/>
    <property type="match status" value="1"/>
</dbReference>
<comment type="caution">
    <text evidence="9">The sequence shown here is derived from an EMBL/GenBank/DDBJ whole genome shotgun (WGS) entry which is preliminary data.</text>
</comment>
<dbReference type="EC" id="2.3.1.225" evidence="7"/>
<comment type="catalytic activity">
    <reaction evidence="7">
        <text>L-cysteinyl-[protein] + hexadecanoyl-CoA = S-hexadecanoyl-L-cysteinyl-[protein] + CoA</text>
        <dbReference type="Rhea" id="RHEA:36683"/>
        <dbReference type="Rhea" id="RHEA-COMP:10131"/>
        <dbReference type="Rhea" id="RHEA-COMP:11032"/>
        <dbReference type="ChEBI" id="CHEBI:29950"/>
        <dbReference type="ChEBI" id="CHEBI:57287"/>
        <dbReference type="ChEBI" id="CHEBI:57379"/>
        <dbReference type="ChEBI" id="CHEBI:74151"/>
        <dbReference type="EC" id="2.3.1.225"/>
    </reaction>
</comment>
<evidence type="ECO:0000256" key="5">
    <source>
        <dbReference type="ARBA" id="ARBA00023136"/>
    </source>
</evidence>
<name>A0AAU9K3Z6_9CILI</name>
<dbReference type="InterPro" id="IPR001594">
    <property type="entry name" value="Palmitoyltrfase_DHHC"/>
</dbReference>
<evidence type="ECO:0000256" key="4">
    <source>
        <dbReference type="ARBA" id="ARBA00022989"/>
    </source>
</evidence>
<gene>
    <name evidence="9" type="ORF">BSTOLATCC_MIC53782</name>
</gene>
<dbReference type="AlphaFoldDB" id="A0AAU9K3Z6"/>
<evidence type="ECO:0000256" key="3">
    <source>
        <dbReference type="ARBA" id="ARBA00022692"/>
    </source>
</evidence>
<dbReference type="Proteomes" id="UP001162131">
    <property type="component" value="Unassembled WGS sequence"/>
</dbReference>
<reference evidence="9" key="1">
    <citation type="submission" date="2021-09" db="EMBL/GenBank/DDBJ databases">
        <authorList>
            <consortium name="AG Swart"/>
            <person name="Singh M."/>
            <person name="Singh A."/>
            <person name="Seah K."/>
            <person name="Emmerich C."/>
        </authorList>
    </citation>
    <scope>NUCLEOTIDE SEQUENCE</scope>
    <source>
        <strain evidence="9">ATCC30299</strain>
    </source>
</reference>
<feature type="transmembrane region" description="Helical" evidence="7">
    <location>
        <begin position="12"/>
        <end position="37"/>
    </location>
</feature>
<comment type="similarity">
    <text evidence="7">Belongs to the DHHC palmitoyltransferase family.</text>
</comment>
<feature type="domain" description="Palmitoyltransferase DHHC" evidence="8">
    <location>
        <begin position="99"/>
        <end position="213"/>
    </location>
</feature>
<sequence>MFFHKNYFFRLYFALPVIIVHCLIWSVVYCFNVGFISEVELDTSYMVLFTFYYTVLILLVWSYTMSTITDPGSIPENYKIEETEVNPDLEDSDMAKLSKAKRFCEKCDRHRPPRTHHCSLCNRCILKMDHHCPWIGNCVGFHNHRYFVQFLIYATIDCTLVGICCTSEFVKNNGDTNYYIYYGMVAGLGLGIMISALGGFHSWLLLSNWTSLELRPMDTYNVFDQGNWLKNLQQLCGKRLIGYILPIPTNKVGDGITYPINTVQRPVKSENSEAEPLY</sequence>
<organism evidence="9 10">
    <name type="scientific">Blepharisma stoltei</name>
    <dbReference type="NCBI Taxonomy" id="1481888"/>
    <lineage>
        <taxon>Eukaryota</taxon>
        <taxon>Sar</taxon>
        <taxon>Alveolata</taxon>
        <taxon>Ciliophora</taxon>
        <taxon>Postciliodesmatophora</taxon>
        <taxon>Heterotrichea</taxon>
        <taxon>Heterotrichida</taxon>
        <taxon>Blepharismidae</taxon>
        <taxon>Blepharisma</taxon>
    </lineage>
</organism>
<accession>A0AAU9K3Z6</accession>